<comment type="similarity">
    <text evidence="1">Belongs to the histone H2A family.</text>
</comment>
<name>L5K665_PTEAL</name>
<dbReference type="KEGG" id="pale:102898032"/>
<keyword evidence="1" id="KW-0238">DNA-binding</keyword>
<dbReference type="eggNOG" id="KOG1756">
    <property type="taxonomic scope" value="Eukaryota"/>
</dbReference>
<dbReference type="PRINTS" id="PR00620">
    <property type="entry name" value="HISTONEH2A"/>
</dbReference>
<dbReference type="InterPro" id="IPR007125">
    <property type="entry name" value="H2A/H2B/H3"/>
</dbReference>
<gene>
    <name evidence="4" type="ORF">PAL_GLEAN10011990</name>
</gene>
<dbReference type="SUPFAM" id="SSF47113">
    <property type="entry name" value="Histone-fold"/>
    <property type="match status" value="1"/>
</dbReference>
<dbReference type="Pfam" id="PF00125">
    <property type="entry name" value="Histone"/>
    <property type="match status" value="1"/>
</dbReference>
<sequence length="115" mass="13356">MSGERRHHSSRRRKKRVLSRSTRAELQFPVSRVDRLLREGSNAHRMSWCTPVFFTGILEYLTANILDLAGKEAHDHHQVLITPEHVERAVDNSHLSYIFDDDFHPQVDEMPSPGK</sequence>
<evidence type="ECO:0000313" key="4">
    <source>
        <dbReference type="EMBL" id="ELK06847.1"/>
    </source>
</evidence>
<dbReference type="GO" id="GO:0000786">
    <property type="term" value="C:nucleosome"/>
    <property type="evidence" value="ECO:0007669"/>
    <property type="project" value="UniProtKB-KW"/>
</dbReference>
<organism evidence="4 5">
    <name type="scientific">Pteropus alecto</name>
    <name type="common">Black flying fox</name>
    <dbReference type="NCBI Taxonomy" id="9402"/>
    <lineage>
        <taxon>Eukaryota</taxon>
        <taxon>Metazoa</taxon>
        <taxon>Chordata</taxon>
        <taxon>Craniata</taxon>
        <taxon>Vertebrata</taxon>
        <taxon>Euteleostomi</taxon>
        <taxon>Mammalia</taxon>
        <taxon>Eutheria</taxon>
        <taxon>Laurasiatheria</taxon>
        <taxon>Chiroptera</taxon>
        <taxon>Yinpterochiroptera</taxon>
        <taxon>Pteropodoidea</taxon>
        <taxon>Pteropodidae</taxon>
        <taxon>Pteropodinae</taxon>
        <taxon>Pteropus</taxon>
    </lineage>
</organism>
<dbReference type="OrthoDB" id="9421954at2759"/>
<accession>L5K665</accession>
<dbReference type="GO" id="GO:0005634">
    <property type="term" value="C:nucleus"/>
    <property type="evidence" value="ECO:0007669"/>
    <property type="project" value="UniProtKB-SubCell"/>
</dbReference>
<dbReference type="InterPro" id="IPR009072">
    <property type="entry name" value="Histone-fold"/>
</dbReference>
<dbReference type="PANTHER" id="PTHR23430">
    <property type="entry name" value="HISTONE H2A"/>
    <property type="match status" value="1"/>
</dbReference>
<dbReference type="Gene3D" id="1.10.20.10">
    <property type="entry name" value="Histone, subunit A"/>
    <property type="match status" value="1"/>
</dbReference>
<evidence type="ECO:0000256" key="1">
    <source>
        <dbReference type="RuleBase" id="RU003767"/>
    </source>
</evidence>
<dbReference type="Proteomes" id="UP000010552">
    <property type="component" value="Unassembled WGS sequence"/>
</dbReference>
<comment type="subcellular location">
    <subcellularLocation>
        <location evidence="1">Nucleus</location>
    </subcellularLocation>
</comment>
<evidence type="ECO:0000256" key="2">
    <source>
        <dbReference type="SAM" id="MobiDB-lite"/>
    </source>
</evidence>
<dbReference type="FunCoup" id="L5K665">
    <property type="interactions" value="3"/>
</dbReference>
<dbReference type="STRING" id="9402.L5K665"/>
<dbReference type="InParanoid" id="L5K665"/>
<dbReference type="GO" id="GO:0003677">
    <property type="term" value="F:DNA binding"/>
    <property type="evidence" value="ECO:0007669"/>
    <property type="project" value="UniProtKB-KW"/>
</dbReference>
<dbReference type="EMBL" id="KB030994">
    <property type="protein sequence ID" value="ELK06847.1"/>
    <property type="molecule type" value="Genomic_DNA"/>
</dbReference>
<reference evidence="5" key="1">
    <citation type="journal article" date="2013" name="Science">
        <title>Comparative analysis of bat genomes provides insight into the evolution of flight and immunity.</title>
        <authorList>
            <person name="Zhang G."/>
            <person name="Cowled C."/>
            <person name="Shi Z."/>
            <person name="Huang Z."/>
            <person name="Bishop-Lilly K.A."/>
            <person name="Fang X."/>
            <person name="Wynne J.W."/>
            <person name="Xiong Z."/>
            <person name="Baker M.L."/>
            <person name="Zhao W."/>
            <person name="Tachedjian M."/>
            <person name="Zhu Y."/>
            <person name="Zhou P."/>
            <person name="Jiang X."/>
            <person name="Ng J."/>
            <person name="Yang L."/>
            <person name="Wu L."/>
            <person name="Xiao J."/>
            <person name="Feng Y."/>
            <person name="Chen Y."/>
            <person name="Sun X."/>
            <person name="Zhang Y."/>
            <person name="Marsh G.A."/>
            <person name="Crameri G."/>
            <person name="Broder C.C."/>
            <person name="Frey K.G."/>
            <person name="Wang L.F."/>
            <person name="Wang J."/>
        </authorList>
    </citation>
    <scope>NUCLEOTIDE SEQUENCE [LARGE SCALE GENOMIC DNA]</scope>
</reference>
<evidence type="ECO:0000259" key="3">
    <source>
        <dbReference type="Pfam" id="PF00125"/>
    </source>
</evidence>
<keyword evidence="1" id="KW-0158">Chromosome</keyword>
<proteinExistence type="inferred from homology"/>
<dbReference type="GO" id="GO:0030527">
    <property type="term" value="F:structural constituent of chromatin"/>
    <property type="evidence" value="ECO:0007669"/>
    <property type="project" value="InterPro"/>
</dbReference>
<dbReference type="CDD" id="cd00074">
    <property type="entry name" value="HFD_H2A"/>
    <property type="match status" value="1"/>
</dbReference>
<feature type="compositionally biased region" description="Basic residues" evidence="2">
    <location>
        <begin position="1"/>
        <end position="18"/>
    </location>
</feature>
<dbReference type="InterPro" id="IPR002119">
    <property type="entry name" value="Histone_H2A"/>
</dbReference>
<keyword evidence="5" id="KW-1185">Reference proteome</keyword>
<keyword evidence="1" id="KW-0544">Nucleosome core</keyword>
<dbReference type="SMART" id="SM00414">
    <property type="entry name" value="H2A"/>
    <property type="match status" value="1"/>
</dbReference>
<protein>
    <recommendedName>
        <fullName evidence="1">Histone H2A</fullName>
    </recommendedName>
</protein>
<comment type="subunit">
    <text evidence="1">The nucleosome is a histone octamer containing two molecules each of H2A, H2B, H3 and H4 assembled in one H3-H4 heterotetramer and two H2A-H2B heterodimers. The octamer wraps approximately 147 bp of DNA.</text>
</comment>
<feature type="domain" description="Core Histone H2A/H2B/H3" evidence="3">
    <location>
        <begin position="10"/>
        <end position="90"/>
    </location>
</feature>
<dbReference type="GO" id="GO:0046982">
    <property type="term" value="F:protein heterodimerization activity"/>
    <property type="evidence" value="ECO:0007669"/>
    <property type="project" value="InterPro"/>
</dbReference>
<dbReference type="AlphaFoldDB" id="L5K665"/>
<evidence type="ECO:0000313" key="5">
    <source>
        <dbReference type="Proteomes" id="UP000010552"/>
    </source>
</evidence>
<keyword evidence="1" id="KW-0539">Nucleus</keyword>
<feature type="region of interest" description="Disordered" evidence="2">
    <location>
        <begin position="1"/>
        <end position="22"/>
    </location>
</feature>